<keyword evidence="4" id="KW-1185">Reference proteome</keyword>
<dbReference type="PROSITE" id="PS00188">
    <property type="entry name" value="BIOTIN"/>
    <property type="match status" value="1"/>
</dbReference>
<dbReference type="InterPro" id="IPR050856">
    <property type="entry name" value="Biotin_carboxylase_complex"/>
</dbReference>
<dbReference type="EMBL" id="JAVHJV010000011">
    <property type="protein sequence ID" value="KAK5939434.1"/>
    <property type="molecule type" value="Genomic_DNA"/>
</dbReference>
<proteinExistence type="predicted"/>
<protein>
    <recommendedName>
        <fullName evidence="2">Lipoyl-binding domain-containing protein</fullName>
    </recommendedName>
</protein>
<dbReference type="Proteomes" id="UP001334248">
    <property type="component" value="Unassembled WGS sequence"/>
</dbReference>
<dbReference type="InterPro" id="IPR001882">
    <property type="entry name" value="Biotin_BS"/>
</dbReference>
<dbReference type="InterPro" id="IPR011053">
    <property type="entry name" value="Single_hybrid_motif"/>
</dbReference>
<evidence type="ECO:0000259" key="2">
    <source>
        <dbReference type="PROSITE" id="PS50968"/>
    </source>
</evidence>
<evidence type="ECO:0000256" key="1">
    <source>
        <dbReference type="ARBA" id="ARBA00023267"/>
    </source>
</evidence>
<name>A0ABR0RFP5_9EURO</name>
<dbReference type="InterPro" id="IPR000089">
    <property type="entry name" value="Biotin_lipoyl"/>
</dbReference>
<dbReference type="SUPFAM" id="SSF51230">
    <property type="entry name" value="Single hybrid motif"/>
    <property type="match status" value="1"/>
</dbReference>
<dbReference type="CDD" id="cd06850">
    <property type="entry name" value="biotinyl_domain"/>
    <property type="match status" value="1"/>
</dbReference>
<sequence length="69" mass="7536">MSAKVWKQVVAVGSTVKPGEDLLVLEAMKMEISVKAPMVRDLYNVTAVQKREGDLVEPGDVLVLLDPEV</sequence>
<dbReference type="PANTHER" id="PTHR18866">
    <property type="entry name" value="CARBOXYLASE:PYRUVATE/ACETYL-COA/PROPIONYL-COA CARBOXYLASE"/>
    <property type="match status" value="1"/>
</dbReference>
<evidence type="ECO:0000313" key="4">
    <source>
        <dbReference type="Proteomes" id="UP001334248"/>
    </source>
</evidence>
<feature type="domain" description="Lipoyl-binding" evidence="2">
    <location>
        <begin position="1"/>
        <end position="66"/>
    </location>
</feature>
<dbReference type="PROSITE" id="PS50968">
    <property type="entry name" value="BIOTINYL_LIPOYL"/>
    <property type="match status" value="1"/>
</dbReference>
<dbReference type="Pfam" id="PF00364">
    <property type="entry name" value="Biotin_lipoyl"/>
    <property type="match status" value="1"/>
</dbReference>
<gene>
    <name evidence="3" type="ORF">PMZ80_008738</name>
</gene>
<accession>A0ABR0RFP5</accession>
<dbReference type="RefSeq" id="XP_064727524.1">
    <property type="nucleotide sequence ID" value="XM_064877137.1"/>
</dbReference>
<organism evidence="3 4">
    <name type="scientific">Knufia obscura</name>
    <dbReference type="NCBI Taxonomy" id="1635080"/>
    <lineage>
        <taxon>Eukaryota</taxon>
        <taxon>Fungi</taxon>
        <taxon>Dikarya</taxon>
        <taxon>Ascomycota</taxon>
        <taxon>Pezizomycotina</taxon>
        <taxon>Eurotiomycetes</taxon>
        <taxon>Chaetothyriomycetidae</taxon>
        <taxon>Chaetothyriales</taxon>
        <taxon>Trichomeriaceae</taxon>
        <taxon>Knufia</taxon>
    </lineage>
</organism>
<reference evidence="3 4" key="1">
    <citation type="journal article" date="2023" name="Res Sq">
        <title>Genomic and morphological characterization of Knufia obscura isolated from the Mars 2020 spacecraft assembly facility.</title>
        <authorList>
            <person name="Chander A.M."/>
            <person name="Teixeira M.M."/>
            <person name="Singh N.K."/>
            <person name="Williams M.P."/>
            <person name="Parker C.W."/>
            <person name="Leo P."/>
            <person name="Stajich J.E."/>
            <person name="Torok T."/>
            <person name="Tighe S."/>
            <person name="Mason C.E."/>
            <person name="Venkateswaran K."/>
        </authorList>
    </citation>
    <scope>NUCLEOTIDE SEQUENCE [LARGE SCALE GENOMIC DNA]</scope>
    <source>
        <strain evidence="3 4">CCFEE 5817</strain>
    </source>
</reference>
<keyword evidence="1" id="KW-0092">Biotin</keyword>
<evidence type="ECO:0000313" key="3">
    <source>
        <dbReference type="EMBL" id="KAK5939434.1"/>
    </source>
</evidence>
<dbReference type="GeneID" id="90002187"/>
<dbReference type="Gene3D" id="2.40.50.100">
    <property type="match status" value="1"/>
</dbReference>
<comment type="caution">
    <text evidence="3">The sequence shown here is derived from an EMBL/GenBank/DDBJ whole genome shotgun (WGS) entry which is preliminary data.</text>
</comment>
<dbReference type="PANTHER" id="PTHR18866:SF128">
    <property type="entry name" value="UREA AMIDOLYASE"/>
    <property type="match status" value="1"/>
</dbReference>